<name>A0A4C1ZCF4_EUMVA</name>
<accession>A0A4C1ZCF4</accession>
<organism evidence="1 2">
    <name type="scientific">Eumeta variegata</name>
    <name type="common">Bagworm moth</name>
    <name type="synonym">Eumeta japonica</name>
    <dbReference type="NCBI Taxonomy" id="151549"/>
    <lineage>
        <taxon>Eukaryota</taxon>
        <taxon>Metazoa</taxon>
        <taxon>Ecdysozoa</taxon>
        <taxon>Arthropoda</taxon>
        <taxon>Hexapoda</taxon>
        <taxon>Insecta</taxon>
        <taxon>Pterygota</taxon>
        <taxon>Neoptera</taxon>
        <taxon>Endopterygota</taxon>
        <taxon>Lepidoptera</taxon>
        <taxon>Glossata</taxon>
        <taxon>Ditrysia</taxon>
        <taxon>Tineoidea</taxon>
        <taxon>Psychidae</taxon>
        <taxon>Oiketicinae</taxon>
        <taxon>Eumeta</taxon>
    </lineage>
</organism>
<dbReference type="Proteomes" id="UP000299102">
    <property type="component" value="Unassembled WGS sequence"/>
</dbReference>
<evidence type="ECO:0000313" key="2">
    <source>
        <dbReference type="Proteomes" id="UP000299102"/>
    </source>
</evidence>
<keyword evidence="2" id="KW-1185">Reference proteome</keyword>
<sequence>MARASLVTDANECRAIYRPPVTIYHKPPALFYYEPLHSAVDYSAGDLVVLLIRPVKVFGSCERPVSGSYHLRTIGIIFRGILIYRFDRLPRLARLMTRATDGKFDECVVGFNLRTRLKLCSVTGAGRAGVAPSRWAGGVINAPWRVFL</sequence>
<protein>
    <submittedName>
        <fullName evidence="1">Uncharacterized protein</fullName>
    </submittedName>
</protein>
<dbReference type="EMBL" id="BGZK01001669">
    <property type="protein sequence ID" value="GBP84285.1"/>
    <property type="molecule type" value="Genomic_DNA"/>
</dbReference>
<proteinExistence type="predicted"/>
<comment type="caution">
    <text evidence="1">The sequence shown here is derived from an EMBL/GenBank/DDBJ whole genome shotgun (WGS) entry which is preliminary data.</text>
</comment>
<reference evidence="1 2" key="1">
    <citation type="journal article" date="2019" name="Commun. Biol.">
        <title>The bagworm genome reveals a unique fibroin gene that provides high tensile strength.</title>
        <authorList>
            <person name="Kono N."/>
            <person name="Nakamura H."/>
            <person name="Ohtoshi R."/>
            <person name="Tomita M."/>
            <person name="Numata K."/>
            <person name="Arakawa K."/>
        </authorList>
    </citation>
    <scope>NUCLEOTIDE SEQUENCE [LARGE SCALE GENOMIC DNA]</scope>
</reference>
<evidence type="ECO:0000313" key="1">
    <source>
        <dbReference type="EMBL" id="GBP84285.1"/>
    </source>
</evidence>
<gene>
    <name evidence="1" type="ORF">EVAR_56969_1</name>
</gene>
<dbReference type="AlphaFoldDB" id="A0A4C1ZCF4"/>